<keyword evidence="2" id="KW-1185">Reference proteome</keyword>
<evidence type="ECO:0000313" key="2">
    <source>
        <dbReference type="Proteomes" id="UP000319383"/>
    </source>
</evidence>
<dbReference type="Proteomes" id="UP000319383">
    <property type="component" value="Chromosome"/>
</dbReference>
<dbReference type="KEGG" id="sdyn:Mal52_13370"/>
<gene>
    <name evidence="1" type="ORF">Mal52_13370</name>
</gene>
<reference evidence="1 2" key="1">
    <citation type="submission" date="2019-02" db="EMBL/GenBank/DDBJ databases">
        <title>Deep-cultivation of Planctomycetes and their phenomic and genomic characterization uncovers novel biology.</title>
        <authorList>
            <person name="Wiegand S."/>
            <person name="Jogler M."/>
            <person name="Boedeker C."/>
            <person name="Pinto D."/>
            <person name="Vollmers J."/>
            <person name="Rivas-Marin E."/>
            <person name="Kohn T."/>
            <person name="Peeters S.H."/>
            <person name="Heuer A."/>
            <person name="Rast P."/>
            <person name="Oberbeckmann S."/>
            <person name="Bunk B."/>
            <person name="Jeske O."/>
            <person name="Meyerdierks A."/>
            <person name="Storesund J.E."/>
            <person name="Kallscheuer N."/>
            <person name="Luecker S."/>
            <person name="Lage O.M."/>
            <person name="Pohl T."/>
            <person name="Merkel B.J."/>
            <person name="Hornburger P."/>
            <person name="Mueller R.-W."/>
            <person name="Bruemmer F."/>
            <person name="Labrenz M."/>
            <person name="Spormann A.M."/>
            <person name="Op den Camp H."/>
            <person name="Overmann J."/>
            <person name="Amann R."/>
            <person name="Jetten M.S.M."/>
            <person name="Mascher T."/>
            <person name="Medema M.H."/>
            <person name="Devos D.P."/>
            <person name="Kaster A.-K."/>
            <person name="Ovreas L."/>
            <person name="Rohde M."/>
            <person name="Galperin M.Y."/>
            <person name="Jogler C."/>
        </authorList>
    </citation>
    <scope>NUCLEOTIDE SEQUENCE [LARGE SCALE GENOMIC DNA]</scope>
    <source>
        <strain evidence="1 2">Mal52</strain>
    </source>
</reference>
<proteinExistence type="predicted"/>
<dbReference type="RefSeq" id="WP_145374871.1">
    <property type="nucleotide sequence ID" value="NZ_CP036276.1"/>
</dbReference>
<evidence type="ECO:0000313" key="1">
    <source>
        <dbReference type="EMBL" id="QDU42868.1"/>
    </source>
</evidence>
<name>A0A517ZK72_9PLAN</name>
<dbReference type="EMBL" id="CP036276">
    <property type="protein sequence ID" value="QDU42868.1"/>
    <property type="molecule type" value="Genomic_DNA"/>
</dbReference>
<sequence>MPTLSLLLQQFIDLSVVLTGFDETELLLTGVGQEYFDTLVRGAGQTNADGLLIAAQSAGPNEQAIERAIWDDDRFGPMARSIVIMWYVGNWHPLSVDWHAAFAPPSHSPLEGHVISANAYREGLVWPNMGTHPRGVKPAGFGMWRAAPEMPVIE</sequence>
<accession>A0A517ZK72</accession>
<protein>
    <submittedName>
        <fullName evidence="1">Membrane bound FAD containing D-sorbitol dehydrogenase</fullName>
    </submittedName>
</protein>
<organism evidence="1 2">
    <name type="scientific">Symmachiella dynata</name>
    <dbReference type="NCBI Taxonomy" id="2527995"/>
    <lineage>
        <taxon>Bacteria</taxon>
        <taxon>Pseudomonadati</taxon>
        <taxon>Planctomycetota</taxon>
        <taxon>Planctomycetia</taxon>
        <taxon>Planctomycetales</taxon>
        <taxon>Planctomycetaceae</taxon>
        <taxon>Symmachiella</taxon>
    </lineage>
</organism>
<dbReference type="AlphaFoldDB" id="A0A517ZK72"/>